<dbReference type="Pfam" id="PF21274">
    <property type="entry name" value="Rng_hyd_C"/>
    <property type="match status" value="1"/>
</dbReference>
<dbReference type="GO" id="GO:0071949">
    <property type="term" value="F:FAD binding"/>
    <property type="evidence" value="ECO:0007669"/>
    <property type="project" value="InterPro"/>
</dbReference>
<dbReference type="PRINTS" id="PR00420">
    <property type="entry name" value="RNGMNOXGNASE"/>
</dbReference>
<dbReference type="InterPro" id="IPR002938">
    <property type="entry name" value="FAD-bd"/>
</dbReference>
<evidence type="ECO:0000259" key="4">
    <source>
        <dbReference type="Pfam" id="PF01494"/>
    </source>
</evidence>
<dbReference type="Gene3D" id="3.30.70.2450">
    <property type="match status" value="1"/>
</dbReference>
<comment type="caution">
    <text evidence="5">The sequence shown here is derived from an EMBL/GenBank/DDBJ whole genome shotgun (WGS) entry which is preliminary data.</text>
</comment>
<protein>
    <submittedName>
        <fullName evidence="5">FAD-dependent oxidoreductase</fullName>
    </submittedName>
</protein>
<evidence type="ECO:0000256" key="1">
    <source>
        <dbReference type="ARBA" id="ARBA00001974"/>
    </source>
</evidence>
<proteinExistence type="predicted"/>
<dbReference type="RefSeq" id="WP_203918995.1">
    <property type="nucleotide sequence ID" value="NZ_BONZ01000033.1"/>
</dbReference>
<keyword evidence="6" id="KW-1185">Reference proteome</keyword>
<accession>A0A8J3VRF9</accession>
<dbReference type="EMBL" id="BONZ01000033">
    <property type="protein sequence ID" value="GIH15358.1"/>
    <property type="molecule type" value="Genomic_DNA"/>
</dbReference>
<dbReference type="GO" id="GO:0016709">
    <property type="term" value="F:oxidoreductase activity, acting on paired donors, with incorporation or reduction of molecular oxygen, NAD(P)H as one donor, and incorporation of one atom of oxygen"/>
    <property type="evidence" value="ECO:0007669"/>
    <property type="project" value="UniProtKB-ARBA"/>
</dbReference>
<dbReference type="SUPFAM" id="SSF51905">
    <property type="entry name" value="FAD/NAD(P)-binding domain"/>
    <property type="match status" value="1"/>
</dbReference>
<dbReference type="Proteomes" id="UP000642748">
    <property type="component" value="Unassembled WGS sequence"/>
</dbReference>
<name>A0A8J3VRF9_9ACTN</name>
<evidence type="ECO:0000313" key="5">
    <source>
        <dbReference type="EMBL" id="GIH15358.1"/>
    </source>
</evidence>
<dbReference type="AlphaFoldDB" id="A0A8J3VRF9"/>
<comment type="cofactor">
    <cofactor evidence="1">
        <name>FAD</name>
        <dbReference type="ChEBI" id="CHEBI:57692"/>
    </cofactor>
</comment>
<dbReference type="Gene3D" id="3.40.30.120">
    <property type="match status" value="1"/>
</dbReference>
<evidence type="ECO:0000256" key="2">
    <source>
        <dbReference type="ARBA" id="ARBA00022630"/>
    </source>
</evidence>
<dbReference type="InterPro" id="IPR036188">
    <property type="entry name" value="FAD/NAD-bd_sf"/>
</dbReference>
<dbReference type="PANTHER" id="PTHR43004">
    <property type="entry name" value="TRK SYSTEM POTASSIUM UPTAKE PROTEIN"/>
    <property type="match status" value="1"/>
</dbReference>
<gene>
    <name evidence="5" type="ORF">Raf01_35300</name>
</gene>
<reference evidence="5" key="1">
    <citation type="submission" date="2021-01" db="EMBL/GenBank/DDBJ databases">
        <title>Whole genome shotgun sequence of Rugosimonospora africana NBRC 104875.</title>
        <authorList>
            <person name="Komaki H."/>
            <person name="Tamura T."/>
        </authorList>
    </citation>
    <scope>NUCLEOTIDE SEQUENCE</scope>
    <source>
        <strain evidence="5">NBRC 104875</strain>
    </source>
</reference>
<keyword evidence="2" id="KW-0285">Flavoprotein</keyword>
<dbReference type="Pfam" id="PF01494">
    <property type="entry name" value="FAD_binding_3"/>
    <property type="match status" value="1"/>
</dbReference>
<sequence length="492" mass="52059">MDTDLVPAETEVAIVGAGPAGLTLAGDLAAAGVRTTVLERRGEESNLTRAFGVHARTLELLDARGLADELITTGAPIRRLRLFDRVDVDLGIVPSRFPYLLITPQYHVETLLRRRAEGLGATLLREVQVTGLSQDATGVELRTASGQTVRASYAVGTDGANSRVRQALGLPFPGAPIITSIMLADVRLAEPPADVLSVNAVGDCFAFVAPFGDGWYRIFAWDRRNPQPDHAPLSFEEVRDVTKRALGVDFGMHDPRWMSRFHSDERQVPNYRVGRVFLAGDAAHVHSPAGGQGMNTGIQDAANLGWKLAAAVRGWAPAGLLDSYHAERHRVGRAVLRSSGALIRLAMIQSRIERAARNSIGGTAMRIGPIARKAAGALSSIGVAYPAPHGSHPLTGTRAADVLLAGDGRPVDRLYQALRGGTFVLLGPPGAGQAAAGWARRVYAATPAAEAPTTLVRPDGYVAWATDVTRGPALDDAVREALTVHCGAPAGA</sequence>
<evidence type="ECO:0000256" key="3">
    <source>
        <dbReference type="ARBA" id="ARBA00022827"/>
    </source>
</evidence>
<dbReference type="Gene3D" id="3.50.50.60">
    <property type="entry name" value="FAD/NAD(P)-binding domain"/>
    <property type="match status" value="1"/>
</dbReference>
<dbReference type="InterPro" id="IPR050641">
    <property type="entry name" value="RIFMO-like"/>
</dbReference>
<feature type="domain" description="FAD-binding" evidence="4">
    <location>
        <begin position="9"/>
        <end position="338"/>
    </location>
</feature>
<keyword evidence="3" id="KW-0274">FAD</keyword>
<organism evidence="5 6">
    <name type="scientific">Rugosimonospora africana</name>
    <dbReference type="NCBI Taxonomy" id="556532"/>
    <lineage>
        <taxon>Bacteria</taxon>
        <taxon>Bacillati</taxon>
        <taxon>Actinomycetota</taxon>
        <taxon>Actinomycetes</taxon>
        <taxon>Micromonosporales</taxon>
        <taxon>Micromonosporaceae</taxon>
        <taxon>Rugosimonospora</taxon>
    </lineage>
</organism>
<dbReference type="PANTHER" id="PTHR43004:SF19">
    <property type="entry name" value="BINDING MONOOXYGENASE, PUTATIVE (JCVI)-RELATED"/>
    <property type="match status" value="1"/>
</dbReference>
<evidence type="ECO:0000313" key="6">
    <source>
        <dbReference type="Proteomes" id="UP000642748"/>
    </source>
</evidence>